<dbReference type="Proteomes" id="UP000216020">
    <property type="component" value="Unassembled WGS sequence"/>
</dbReference>
<keyword evidence="3" id="KW-1185">Reference proteome</keyword>
<name>A0A261SC83_9BORD</name>
<proteinExistence type="predicted"/>
<sequence>MRSGTRSRAASWFASLAAFVIAFYSLMSASALAGTVVSSTAGGATTIICTAAGPRVIKLDAGDSATASKAVAEHGNTLPHCCSGGCAMAGAAVLPTLYLLAWMLPAGPASLPDFTVEAPPAAQGLLASSPGRPRGPPAA</sequence>
<evidence type="ECO:0000256" key="1">
    <source>
        <dbReference type="SAM" id="SignalP"/>
    </source>
</evidence>
<gene>
    <name evidence="2" type="ORF">CAL29_13970</name>
</gene>
<evidence type="ECO:0000313" key="2">
    <source>
        <dbReference type="EMBL" id="OZI34597.1"/>
    </source>
</evidence>
<dbReference type="OrthoDB" id="8663506at2"/>
<dbReference type="RefSeq" id="WP_094853588.1">
    <property type="nucleotide sequence ID" value="NZ_NEVM01000002.1"/>
</dbReference>
<comment type="caution">
    <text evidence="2">The sequence shown here is derived from an EMBL/GenBank/DDBJ whole genome shotgun (WGS) entry which is preliminary data.</text>
</comment>
<reference evidence="3" key="1">
    <citation type="submission" date="2017-05" db="EMBL/GenBank/DDBJ databases">
        <title>Complete and WGS of Bordetella genogroups.</title>
        <authorList>
            <person name="Spilker T."/>
            <person name="Lipuma J."/>
        </authorList>
    </citation>
    <scope>NUCLEOTIDE SEQUENCE [LARGE SCALE GENOMIC DNA]</scope>
    <source>
        <strain evidence="3">AU16122</strain>
    </source>
</reference>
<evidence type="ECO:0008006" key="4">
    <source>
        <dbReference type="Google" id="ProtNLM"/>
    </source>
</evidence>
<evidence type="ECO:0000313" key="3">
    <source>
        <dbReference type="Proteomes" id="UP000216020"/>
    </source>
</evidence>
<dbReference type="EMBL" id="NEVM01000002">
    <property type="protein sequence ID" value="OZI34597.1"/>
    <property type="molecule type" value="Genomic_DNA"/>
</dbReference>
<protein>
    <recommendedName>
        <fullName evidence="4">DUF2946 domain-containing protein</fullName>
    </recommendedName>
</protein>
<keyword evidence="1" id="KW-0732">Signal</keyword>
<organism evidence="2 3">
    <name type="scientific">Bordetella genomosp. 10</name>
    <dbReference type="NCBI Taxonomy" id="1416804"/>
    <lineage>
        <taxon>Bacteria</taxon>
        <taxon>Pseudomonadati</taxon>
        <taxon>Pseudomonadota</taxon>
        <taxon>Betaproteobacteria</taxon>
        <taxon>Burkholderiales</taxon>
        <taxon>Alcaligenaceae</taxon>
        <taxon>Bordetella</taxon>
    </lineage>
</organism>
<feature type="chain" id="PRO_5012785788" description="DUF2946 domain-containing protein" evidence="1">
    <location>
        <begin position="34"/>
        <end position="139"/>
    </location>
</feature>
<accession>A0A261SC83</accession>
<feature type="signal peptide" evidence="1">
    <location>
        <begin position="1"/>
        <end position="33"/>
    </location>
</feature>
<dbReference type="AlphaFoldDB" id="A0A261SC83"/>